<dbReference type="SUPFAM" id="SSF55073">
    <property type="entry name" value="Nucleotide cyclase"/>
    <property type="match status" value="1"/>
</dbReference>
<dbReference type="NCBIfam" id="TIGR00254">
    <property type="entry name" value="GGDEF"/>
    <property type="match status" value="1"/>
</dbReference>
<dbReference type="InterPro" id="IPR029787">
    <property type="entry name" value="Nucleotide_cyclase"/>
</dbReference>
<proteinExistence type="predicted"/>
<organism evidence="6 7">
    <name type="scientific">Roseateles aquae</name>
    <dbReference type="NCBI Taxonomy" id="3077235"/>
    <lineage>
        <taxon>Bacteria</taxon>
        <taxon>Pseudomonadati</taxon>
        <taxon>Pseudomonadota</taxon>
        <taxon>Betaproteobacteria</taxon>
        <taxon>Burkholderiales</taxon>
        <taxon>Sphaerotilaceae</taxon>
        <taxon>Roseateles</taxon>
    </lineage>
</organism>
<dbReference type="InterPro" id="IPR000160">
    <property type="entry name" value="GGDEF_dom"/>
</dbReference>
<dbReference type="SMART" id="SM00091">
    <property type="entry name" value="PAS"/>
    <property type="match status" value="3"/>
</dbReference>
<keyword evidence="3" id="KW-0812">Transmembrane</keyword>
<feature type="transmembrane region" description="Helical" evidence="3">
    <location>
        <begin position="12"/>
        <end position="37"/>
    </location>
</feature>
<feature type="domain" description="GGDEF" evidence="5">
    <location>
        <begin position="496"/>
        <end position="633"/>
    </location>
</feature>
<evidence type="ECO:0000259" key="4">
    <source>
        <dbReference type="PROSITE" id="PS50112"/>
    </source>
</evidence>
<dbReference type="GO" id="GO:0052621">
    <property type="term" value="F:diguanylate cyclase activity"/>
    <property type="evidence" value="ECO:0007669"/>
    <property type="project" value="UniProtKB-EC"/>
</dbReference>
<keyword evidence="6" id="KW-0548">Nucleotidyltransferase</keyword>
<dbReference type="CDD" id="cd00130">
    <property type="entry name" value="PAS"/>
    <property type="match status" value="1"/>
</dbReference>
<keyword evidence="6" id="KW-0808">Transferase</keyword>
<dbReference type="Pfam" id="PF12860">
    <property type="entry name" value="PAS_7"/>
    <property type="match status" value="2"/>
</dbReference>
<gene>
    <name evidence="6" type="ORF">RQP53_09660</name>
</gene>
<dbReference type="Pfam" id="PF00990">
    <property type="entry name" value="GGDEF"/>
    <property type="match status" value="1"/>
</dbReference>
<dbReference type="Gene3D" id="3.30.70.270">
    <property type="match status" value="1"/>
</dbReference>
<protein>
    <recommendedName>
        <fullName evidence="1">diguanylate cyclase</fullName>
        <ecNumber evidence="1">2.7.7.65</ecNumber>
    </recommendedName>
</protein>
<dbReference type="SUPFAM" id="SSF55785">
    <property type="entry name" value="PYP-like sensor domain (PAS domain)"/>
    <property type="match status" value="2"/>
</dbReference>
<dbReference type="PANTHER" id="PTHR45138">
    <property type="entry name" value="REGULATORY COMPONENTS OF SENSORY TRANSDUCTION SYSTEM"/>
    <property type="match status" value="1"/>
</dbReference>
<dbReference type="NCBIfam" id="TIGR00229">
    <property type="entry name" value="sensory_box"/>
    <property type="match status" value="1"/>
</dbReference>
<dbReference type="InterPro" id="IPR043128">
    <property type="entry name" value="Rev_trsase/Diguanyl_cyclase"/>
</dbReference>
<feature type="domain" description="PAS" evidence="4">
    <location>
        <begin position="332"/>
        <end position="402"/>
    </location>
</feature>
<dbReference type="SMART" id="SM00267">
    <property type="entry name" value="GGDEF"/>
    <property type="match status" value="1"/>
</dbReference>
<dbReference type="InterPro" id="IPR013767">
    <property type="entry name" value="PAS_fold"/>
</dbReference>
<sequence>MRKDKSLIQAPRWWLLPGTALILLDLLCLASALWLPLPHQVELLAHGLILLCSLALLVMLGSSWRQLQADQLRLREGLAVLDEGLALFDPEDRLILANPAFGRLDDERQVRWRRGTPFETILRELMAAEPVREAKGREEQWLRERLLRHHQPGEPWVMQLANQRWIRVLERRCADGSLVYLRSDVSELILSQQARAQADEQARLAQTRLHEAIEAMPAGFELWDAEDRLVMCNQRLREQYPEMADLLRPGARFADLVEQSLAAGRIPAARGQEAQWLQERLRQRGHSAQPLLQLYGERWSHLHECFTPSGYLVGVRLDVTELIHTQQALQDSEARLQAVISTAGVAIITADSTGLIRSANPAAERLFGLAETELLAHDLRQLVDELDRPRLVEQLHQLGEAGGAQSLALELCARHRSGQALTLHLSLAKVLGGGTATLVCVLTDLTERKRFELELRHANEQLLRLSTTDALTELANRRLLMQRLDEEWRRALRSGEPLSLLLVDVDYFKLYNDHYGHQAGDSCLRRVADVLRLSVNRSTDLVARYGGEEFVLLLAATDLQGAQEVAERCQQQLKAAALEHALSPLGPHVTLSIGLACGRPLPEASAGQWLASADLALYQAKAQGRNRTVSMPMH</sequence>
<dbReference type="Pfam" id="PF00989">
    <property type="entry name" value="PAS"/>
    <property type="match status" value="1"/>
</dbReference>
<comment type="caution">
    <text evidence="6">The sequence shown here is derived from an EMBL/GenBank/DDBJ whole genome shotgun (WGS) entry which is preliminary data.</text>
</comment>
<dbReference type="InterPro" id="IPR035965">
    <property type="entry name" value="PAS-like_dom_sf"/>
</dbReference>
<dbReference type="Proteomes" id="UP001246372">
    <property type="component" value="Unassembled WGS sequence"/>
</dbReference>
<evidence type="ECO:0000256" key="3">
    <source>
        <dbReference type="SAM" id="Phobius"/>
    </source>
</evidence>
<dbReference type="CDD" id="cd01949">
    <property type="entry name" value="GGDEF"/>
    <property type="match status" value="1"/>
</dbReference>
<dbReference type="EMBL" id="JAVXZY010000003">
    <property type="protein sequence ID" value="MDT8999532.1"/>
    <property type="molecule type" value="Genomic_DNA"/>
</dbReference>
<dbReference type="PANTHER" id="PTHR45138:SF9">
    <property type="entry name" value="DIGUANYLATE CYCLASE DGCM-RELATED"/>
    <property type="match status" value="1"/>
</dbReference>
<dbReference type="PROSITE" id="PS50887">
    <property type="entry name" value="GGDEF"/>
    <property type="match status" value="1"/>
</dbReference>
<dbReference type="EC" id="2.7.7.65" evidence="1"/>
<dbReference type="RefSeq" id="WP_315650093.1">
    <property type="nucleotide sequence ID" value="NZ_JAVXZY010000003.1"/>
</dbReference>
<evidence type="ECO:0000256" key="2">
    <source>
        <dbReference type="ARBA" id="ARBA00034247"/>
    </source>
</evidence>
<evidence type="ECO:0000259" key="5">
    <source>
        <dbReference type="PROSITE" id="PS50887"/>
    </source>
</evidence>
<dbReference type="PROSITE" id="PS50112">
    <property type="entry name" value="PAS"/>
    <property type="match status" value="1"/>
</dbReference>
<comment type="catalytic activity">
    <reaction evidence="2">
        <text>2 GTP = 3',3'-c-di-GMP + 2 diphosphate</text>
        <dbReference type="Rhea" id="RHEA:24898"/>
        <dbReference type="ChEBI" id="CHEBI:33019"/>
        <dbReference type="ChEBI" id="CHEBI:37565"/>
        <dbReference type="ChEBI" id="CHEBI:58805"/>
        <dbReference type="EC" id="2.7.7.65"/>
    </reaction>
</comment>
<reference evidence="6" key="1">
    <citation type="submission" date="2023-09" db="EMBL/GenBank/DDBJ databases">
        <title>Paucibacter sp. APW11 Genome sequencing and assembly.</title>
        <authorList>
            <person name="Kim I."/>
        </authorList>
    </citation>
    <scope>NUCLEOTIDE SEQUENCE</scope>
    <source>
        <strain evidence="6">APW11</strain>
    </source>
</reference>
<evidence type="ECO:0000256" key="1">
    <source>
        <dbReference type="ARBA" id="ARBA00012528"/>
    </source>
</evidence>
<keyword evidence="7" id="KW-1185">Reference proteome</keyword>
<evidence type="ECO:0000313" key="6">
    <source>
        <dbReference type="EMBL" id="MDT8999532.1"/>
    </source>
</evidence>
<accession>A0ABU3PB57</accession>
<dbReference type="Gene3D" id="3.30.450.20">
    <property type="entry name" value="PAS domain"/>
    <property type="match status" value="1"/>
</dbReference>
<evidence type="ECO:0000313" key="7">
    <source>
        <dbReference type="Proteomes" id="UP001246372"/>
    </source>
</evidence>
<keyword evidence="3" id="KW-0472">Membrane</keyword>
<keyword evidence="3" id="KW-1133">Transmembrane helix</keyword>
<dbReference type="InterPro" id="IPR050469">
    <property type="entry name" value="Diguanylate_Cyclase"/>
</dbReference>
<dbReference type="InterPro" id="IPR000014">
    <property type="entry name" value="PAS"/>
</dbReference>
<name>A0ABU3PB57_9BURK</name>